<sequence>MNIGSRAGNGQFASSGMSQPSPRHPDVSGQQAHQSTAVPPSVADAASSGMLFPEQVTSVQSSGMLTGMSPGMVGGMSSAALADAASSGLLFPEQFASAQSSAMLAGMSSGMLAGMSSATLAGMSSGMLVDDPAVSVRNAPPGERPLSIAHVGPCLFRGGAEQQLIDLARFLDPRTAVLEKCYVTDPQGIDPAVARDLPCEVVPAGIPEVTRAMQEHDVILCWGLPLDEWVDLSQPRRAVTVYIAHGDSFWTRELLSRSRQTVDHAVAVSERVRTTSHVDLPMSVILNGVDTARLATTRSRDQVRADFDFAPDDFVVGFVGRFSPEKRPELLIYALQYLPQNFKALFIGWGPMLPQLLRDANDLVPGRCAFRFADSYLGDYYEAFDAFALLSVQEGFALVFLEAMFCGTPVIATPVGAVPEVIEHRINGLVVDGAPQNVAGELARLSGNRVWARGLGETAREYARQHGHARRMAGDYENLFQQLVAARRGL</sequence>
<dbReference type="EC" id="2.4.1.250" evidence="5"/>
<keyword evidence="6" id="KW-1185">Reference proteome</keyword>
<dbReference type="OrthoDB" id="232381at2"/>
<dbReference type="InterPro" id="IPR001296">
    <property type="entry name" value="Glyco_trans_1"/>
</dbReference>
<dbReference type="CDD" id="cd03801">
    <property type="entry name" value="GT4_PimA-like"/>
    <property type="match status" value="1"/>
</dbReference>
<dbReference type="AlphaFoldDB" id="A0A517Z4R2"/>
<dbReference type="EMBL" id="CP036275">
    <property type="protein sequence ID" value="QDU37476.1"/>
    <property type="molecule type" value="Genomic_DNA"/>
</dbReference>
<dbReference type="KEGG" id="mri:Mal4_17900"/>
<evidence type="ECO:0000256" key="2">
    <source>
        <dbReference type="ARBA" id="ARBA00022679"/>
    </source>
</evidence>
<feature type="domain" description="Glycosyl transferase family 1" evidence="4">
    <location>
        <begin position="300"/>
        <end position="460"/>
    </location>
</feature>
<keyword evidence="2 5" id="KW-0808">Transferase</keyword>
<evidence type="ECO:0000313" key="5">
    <source>
        <dbReference type="EMBL" id="QDU37476.1"/>
    </source>
</evidence>
<dbReference type="Gene3D" id="3.40.50.2000">
    <property type="entry name" value="Glycogen Phosphorylase B"/>
    <property type="match status" value="2"/>
</dbReference>
<feature type="compositionally biased region" description="Polar residues" evidence="3">
    <location>
        <begin position="11"/>
        <end position="21"/>
    </location>
</feature>
<dbReference type="Pfam" id="PF00534">
    <property type="entry name" value="Glycos_transf_1"/>
    <property type="match status" value="1"/>
</dbReference>
<evidence type="ECO:0000313" key="6">
    <source>
        <dbReference type="Proteomes" id="UP000320496"/>
    </source>
</evidence>
<dbReference type="SUPFAM" id="SSF53756">
    <property type="entry name" value="UDP-Glycosyltransferase/glycogen phosphorylase"/>
    <property type="match status" value="1"/>
</dbReference>
<dbReference type="Proteomes" id="UP000320496">
    <property type="component" value="Chromosome"/>
</dbReference>
<evidence type="ECO:0000256" key="1">
    <source>
        <dbReference type="ARBA" id="ARBA00022676"/>
    </source>
</evidence>
<organism evidence="5 6">
    <name type="scientific">Maioricimonas rarisocia</name>
    <dbReference type="NCBI Taxonomy" id="2528026"/>
    <lineage>
        <taxon>Bacteria</taxon>
        <taxon>Pseudomonadati</taxon>
        <taxon>Planctomycetota</taxon>
        <taxon>Planctomycetia</taxon>
        <taxon>Planctomycetales</taxon>
        <taxon>Planctomycetaceae</taxon>
        <taxon>Maioricimonas</taxon>
    </lineage>
</organism>
<gene>
    <name evidence="5" type="primary">mshA_1</name>
    <name evidence="5" type="ORF">Mal4_17900</name>
</gene>
<dbReference type="PANTHER" id="PTHR12526">
    <property type="entry name" value="GLYCOSYLTRANSFERASE"/>
    <property type="match status" value="1"/>
</dbReference>
<evidence type="ECO:0000256" key="3">
    <source>
        <dbReference type="SAM" id="MobiDB-lite"/>
    </source>
</evidence>
<dbReference type="GO" id="GO:0102710">
    <property type="term" value="F:D-inositol-3-phosphate glycosyltransferase activity"/>
    <property type="evidence" value="ECO:0007669"/>
    <property type="project" value="UniProtKB-EC"/>
</dbReference>
<feature type="compositionally biased region" description="Low complexity" evidence="3">
    <location>
        <begin position="35"/>
        <end position="45"/>
    </location>
</feature>
<accession>A0A517Z4R2</accession>
<name>A0A517Z4R2_9PLAN</name>
<reference evidence="5 6" key="1">
    <citation type="submission" date="2019-02" db="EMBL/GenBank/DDBJ databases">
        <title>Deep-cultivation of Planctomycetes and their phenomic and genomic characterization uncovers novel biology.</title>
        <authorList>
            <person name="Wiegand S."/>
            <person name="Jogler M."/>
            <person name="Boedeker C."/>
            <person name="Pinto D."/>
            <person name="Vollmers J."/>
            <person name="Rivas-Marin E."/>
            <person name="Kohn T."/>
            <person name="Peeters S.H."/>
            <person name="Heuer A."/>
            <person name="Rast P."/>
            <person name="Oberbeckmann S."/>
            <person name="Bunk B."/>
            <person name="Jeske O."/>
            <person name="Meyerdierks A."/>
            <person name="Storesund J.E."/>
            <person name="Kallscheuer N."/>
            <person name="Luecker S."/>
            <person name="Lage O.M."/>
            <person name="Pohl T."/>
            <person name="Merkel B.J."/>
            <person name="Hornburger P."/>
            <person name="Mueller R.-W."/>
            <person name="Bruemmer F."/>
            <person name="Labrenz M."/>
            <person name="Spormann A.M."/>
            <person name="Op den Camp H."/>
            <person name="Overmann J."/>
            <person name="Amann R."/>
            <person name="Jetten M.S.M."/>
            <person name="Mascher T."/>
            <person name="Medema M.H."/>
            <person name="Devos D.P."/>
            <person name="Kaster A.-K."/>
            <person name="Ovreas L."/>
            <person name="Rohde M."/>
            <person name="Galperin M.Y."/>
            <person name="Jogler C."/>
        </authorList>
    </citation>
    <scope>NUCLEOTIDE SEQUENCE [LARGE SCALE GENOMIC DNA]</scope>
    <source>
        <strain evidence="5 6">Mal4</strain>
    </source>
</reference>
<proteinExistence type="predicted"/>
<keyword evidence="1 5" id="KW-0328">Glycosyltransferase</keyword>
<protein>
    <submittedName>
        <fullName evidence="5">D-inositol 3-phosphate glycosyltransferase</fullName>
        <ecNumber evidence="5">2.4.1.250</ecNumber>
    </submittedName>
</protein>
<evidence type="ECO:0000259" key="4">
    <source>
        <dbReference type="Pfam" id="PF00534"/>
    </source>
</evidence>
<dbReference type="PANTHER" id="PTHR12526:SF510">
    <property type="entry name" value="D-INOSITOL 3-PHOSPHATE GLYCOSYLTRANSFERASE"/>
    <property type="match status" value="1"/>
</dbReference>
<feature type="region of interest" description="Disordered" evidence="3">
    <location>
        <begin position="1"/>
        <end position="45"/>
    </location>
</feature>